<proteinExistence type="predicted"/>
<dbReference type="RefSeq" id="WP_086892516.1">
    <property type="nucleotide sequence ID" value="NZ_CP021253.1"/>
</dbReference>
<accession>A0A2Z2J7J5</accession>
<dbReference type="KEGG" id="cstr:CBE89_13185"/>
<dbReference type="InterPro" id="IPR004370">
    <property type="entry name" value="4-OT-like_dom"/>
</dbReference>
<dbReference type="GO" id="GO:0016853">
    <property type="term" value="F:isomerase activity"/>
    <property type="evidence" value="ECO:0007669"/>
    <property type="project" value="UniProtKB-KW"/>
</dbReference>
<dbReference type="Proteomes" id="UP000250197">
    <property type="component" value="Plasmid pCs-Na-1"/>
</dbReference>
<sequence>MPHIEIYHFPNSMSDSDRSALAEEVTEVIAAHFPTKPGKVSIRLNSIDERDWEEAVVEKMLIPQRSTLIREPDYLA</sequence>
<organism evidence="3 4">
    <name type="scientific">Corynebacterium striatum</name>
    <dbReference type="NCBI Taxonomy" id="43770"/>
    <lineage>
        <taxon>Bacteria</taxon>
        <taxon>Bacillati</taxon>
        <taxon>Actinomycetota</taxon>
        <taxon>Actinomycetes</taxon>
        <taxon>Mycobacteriales</taxon>
        <taxon>Corynebacteriaceae</taxon>
        <taxon>Corynebacterium</taxon>
    </lineage>
</organism>
<keyword evidence="1" id="KW-0413">Isomerase</keyword>
<geneLocation type="plasmid" evidence="4">
    <name>pcs-na-1</name>
</geneLocation>
<dbReference type="EMBL" id="CP021253">
    <property type="protein sequence ID" value="ART22527.1"/>
    <property type="molecule type" value="Genomic_DNA"/>
</dbReference>
<dbReference type="Gene3D" id="3.30.429.10">
    <property type="entry name" value="Macrophage Migration Inhibitory Factor"/>
    <property type="match status" value="1"/>
</dbReference>
<evidence type="ECO:0000313" key="4">
    <source>
        <dbReference type="Proteomes" id="UP000250197"/>
    </source>
</evidence>
<keyword evidence="3" id="KW-0614">Plasmid</keyword>
<evidence type="ECO:0000313" key="3">
    <source>
        <dbReference type="EMBL" id="ART22527.1"/>
    </source>
</evidence>
<dbReference type="SUPFAM" id="SSF55331">
    <property type="entry name" value="Tautomerase/MIF"/>
    <property type="match status" value="1"/>
</dbReference>
<reference evidence="3 4" key="1">
    <citation type="submission" date="2017-05" db="EMBL/GenBank/DDBJ databases">
        <title>Complete genome sequence of Corynebacterium striatum KC-Na-1 isolated from Neophocaena asiaeorientalis in Korea.</title>
        <authorList>
            <person name="Kim J.H."/>
            <person name="Lee K."/>
        </authorList>
    </citation>
    <scope>NUCLEOTIDE SEQUENCE [LARGE SCALE GENOMIC DNA]</scope>
    <source>
        <strain evidence="3 4">KC-Na-01</strain>
        <plasmid evidence="4">pcs-na-1</plasmid>
    </source>
</reference>
<evidence type="ECO:0000259" key="2">
    <source>
        <dbReference type="Pfam" id="PF01361"/>
    </source>
</evidence>
<protein>
    <recommendedName>
        <fullName evidence="2">4-oxalocrotonate tautomerase-like domain-containing protein</fullName>
    </recommendedName>
</protein>
<name>A0A2Z2J7J5_CORST</name>
<gene>
    <name evidence="3" type="ORF">CBE89_13185</name>
</gene>
<dbReference type="Pfam" id="PF01361">
    <property type="entry name" value="Tautomerase"/>
    <property type="match status" value="1"/>
</dbReference>
<dbReference type="InterPro" id="IPR014347">
    <property type="entry name" value="Tautomerase/MIF_sf"/>
</dbReference>
<feature type="domain" description="4-oxalocrotonate tautomerase-like" evidence="2">
    <location>
        <begin position="2"/>
        <end position="52"/>
    </location>
</feature>
<dbReference type="AlphaFoldDB" id="A0A2Z2J7J5"/>
<evidence type="ECO:0000256" key="1">
    <source>
        <dbReference type="ARBA" id="ARBA00023235"/>
    </source>
</evidence>